<dbReference type="Proteomes" id="UP000253410">
    <property type="component" value="Unassembled WGS sequence"/>
</dbReference>
<dbReference type="PANTHER" id="PTHR46268">
    <property type="entry name" value="STRESS RESPONSE PROTEIN NHAX"/>
    <property type="match status" value="1"/>
</dbReference>
<organism evidence="3 4">
    <name type="scientific">Chitinophaga flava</name>
    <dbReference type="NCBI Taxonomy" id="2259036"/>
    <lineage>
        <taxon>Bacteria</taxon>
        <taxon>Pseudomonadati</taxon>
        <taxon>Bacteroidota</taxon>
        <taxon>Chitinophagia</taxon>
        <taxon>Chitinophagales</taxon>
        <taxon>Chitinophagaceae</taxon>
        <taxon>Chitinophaga</taxon>
    </lineage>
</organism>
<evidence type="ECO:0000256" key="1">
    <source>
        <dbReference type="ARBA" id="ARBA00008791"/>
    </source>
</evidence>
<reference evidence="3 4" key="1">
    <citation type="submission" date="2018-05" db="EMBL/GenBank/DDBJ databases">
        <title>Chitinophaga sp. K3CV102501T nov., isolated from isolated from a monsoon evergreen broad-leaved forest soil.</title>
        <authorList>
            <person name="Lv Y."/>
        </authorList>
    </citation>
    <scope>NUCLEOTIDE SEQUENCE [LARGE SCALE GENOMIC DNA]</scope>
    <source>
        <strain evidence="3 4">GDMCC 1.1325</strain>
    </source>
</reference>
<protein>
    <recommendedName>
        <fullName evidence="2">UspA domain-containing protein</fullName>
    </recommendedName>
</protein>
<dbReference type="InterPro" id="IPR006016">
    <property type="entry name" value="UspA"/>
</dbReference>
<dbReference type="SUPFAM" id="SSF52402">
    <property type="entry name" value="Adenine nucleotide alpha hydrolases-like"/>
    <property type="match status" value="2"/>
</dbReference>
<comment type="similarity">
    <text evidence="1">Belongs to the universal stress protein A family.</text>
</comment>
<name>A0A365XUF3_9BACT</name>
<evidence type="ECO:0000313" key="4">
    <source>
        <dbReference type="Proteomes" id="UP000253410"/>
    </source>
</evidence>
<keyword evidence="4" id="KW-1185">Reference proteome</keyword>
<dbReference type="AlphaFoldDB" id="A0A365XUF3"/>
<comment type="caution">
    <text evidence="3">The sequence shown here is derived from an EMBL/GenBank/DDBJ whole genome shotgun (WGS) entry which is preliminary data.</text>
</comment>
<dbReference type="Pfam" id="PF00582">
    <property type="entry name" value="Usp"/>
    <property type="match status" value="1"/>
</dbReference>
<dbReference type="EMBL" id="QFFJ01000002">
    <property type="protein sequence ID" value="RBL89963.1"/>
    <property type="molecule type" value="Genomic_DNA"/>
</dbReference>
<sequence>MNEAIMKSMLILTDFSDAAFRAAEYASNLANKLQVERIILYHAYRTIIAGSEFPVPTPKMDNLVYVENMESLAAIQDQLRLMIDADIKYDLLAEETYLPDHLNKLCKEKEVDLVVMGISGKSNLEHFFMGSNTSQVMKTSEYPVLVVPKDAIVGKDIKSIIFSTDLRNISKSSAQQLYHFLDLFKPEVHVVNVEPVSEEKYSPETKEQISQLHDLLEQYNPTFHYMNGNNVVEGVLEFSREHHASLIVTVPKKHSFISSIFHKSISKELAYNSQVPLLSIPALPE</sequence>
<dbReference type="CDD" id="cd00293">
    <property type="entry name" value="USP-like"/>
    <property type="match status" value="1"/>
</dbReference>
<evidence type="ECO:0000259" key="2">
    <source>
        <dbReference type="Pfam" id="PF00582"/>
    </source>
</evidence>
<dbReference type="InterPro" id="IPR006015">
    <property type="entry name" value="Universal_stress_UspA"/>
</dbReference>
<dbReference type="PANTHER" id="PTHR46268:SF6">
    <property type="entry name" value="UNIVERSAL STRESS PROTEIN UP12"/>
    <property type="match status" value="1"/>
</dbReference>
<evidence type="ECO:0000313" key="3">
    <source>
        <dbReference type="EMBL" id="RBL89963.1"/>
    </source>
</evidence>
<dbReference type="Gene3D" id="3.40.50.12370">
    <property type="match status" value="1"/>
</dbReference>
<dbReference type="PRINTS" id="PR01438">
    <property type="entry name" value="UNVRSLSTRESS"/>
</dbReference>
<feature type="domain" description="UspA" evidence="2">
    <location>
        <begin position="7"/>
        <end position="148"/>
    </location>
</feature>
<gene>
    <name evidence="3" type="ORF">DF182_26170</name>
</gene>
<proteinExistence type="inferred from homology"/>
<accession>A0A365XUF3</accession>